<sequence>MAAQADPIREIKSLQKKAFCQQCQVTKHISELKRCGRCQLVKYCSPACQKSHWKVHKAHCKTREEMGQETVDESWKNINDQYGHQRPGVSQPVDESLDAQAQRFRVWTEKWETTIRNWAFWAMNVPSPMTREDKLSKFTFVFEAQRRNNPPTLDQYFEMHGAEIMHASQMVGFLTHMKRPEVLERWRKMSRKKDAVQVMIIWKGHVLILEHPVPNFASLRSKAYSDPVRGGYDALAKDWVTELRKAIDSGDPEYYQKFYNRTWSEAAMEASFIGGMANMQRAMEEIRLRDAPLASEVD</sequence>
<evidence type="ECO:0000259" key="5">
    <source>
        <dbReference type="PROSITE" id="PS50865"/>
    </source>
</evidence>
<comment type="caution">
    <text evidence="6">The sequence shown here is derived from an EMBL/GenBank/DDBJ whole genome shotgun (WGS) entry which is preliminary data.</text>
</comment>
<accession>A0AAV9Z1I1</accession>
<dbReference type="Pfam" id="PF01753">
    <property type="entry name" value="zf-MYND"/>
    <property type="match status" value="1"/>
</dbReference>
<organism evidence="6 7">
    <name type="scientific">Favolaschia claudopus</name>
    <dbReference type="NCBI Taxonomy" id="2862362"/>
    <lineage>
        <taxon>Eukaryota</taxon>
        <taxon>Fungi</taxon>
        <taxon>Dikarya</taxon>
        <taxon>Basidiomycota</taxon>
        <taxon>Agaricomycotina</taxon>
        <taxon>Agaricomycetes</taxon>
        <taxon>Agaricomycetidae</taxon>
        <taxon>Agaricales</taxon>
        <taxon>Marasmiineae</taxon>
        <taxon>Mycenaceae</taxon>
        <taxon>Favolaschia</taxon>
    </lineage>
</organism>
<keyword evidence="3" id="KW-0862">Zinc</keyword>
<keyword evidence="2 4" id="KW-0863">Zinc-finger</keyword>
<keyword evidence="7" id="KW-1185">Reference proteome</keyword>
<dbReference type="Proteomes" id="UP001362999">
    <property type="component" value="Unassembled WGS sequence"/>
</dbReference>
<keyword evidence="1" id="KW-0479">Metal-binding</keyword>
<dbReference type="Gene3D" id="6.10.140.2220">
    <property type="match status" value="1"/>
</dbReference>
<evidence type="ECO:0000256" key="2">
    <source>
        <dbReference type="ARBA" id="ARBA00022771"/>
    </source>
</evidence>
<dbReference type="PROSITE" id="PS01360">
    <property type="entry name" value="ZF_MYND_1"/>
    <property type="match status" value="1"/>
</dbReference>
<name>A0AAV9Z1I1_9AGAR</name>
<gene>
    <name evidence="6" type="ORF">R3P38DRAFT_3414214</name>
</gene>
<evidence type="ECO:0000313" key="6">
    <source>
        <dbReference type="EMBL" id="KAK6966498.1"/>
    </source>
</evidence>
<evidence type="ECO:0000256" key="4">
    <source>
        <dbReference type="PROSITE-ProRule" id="PRU00134"/>
    </source>
</evidence>
<reference evidence="6 7" key="1">
    <citation type="journal article" date="2024" name="J Genomics">
        <title>Draft genome sequencing and assembly of Favolaschia claudopus CIRM-BRFM 2984 isolated from oak limbs.</title>
        <authorList>
            <person name="Navarro D."/>
            <person name="Drula E."/>
            <person name="Chaduli D."/>
            <person name="Cazenave R."/>
            <person name="Ahrendt S."/>
            <person name="Wang J."/>
            <person name="Lipzen A."/>
            <person name="Daum C."/>
            <person name="Barry K."/>
            <person name="Grigoriev I.V."/>
            <person name="Favel A."/>
            <person name="Rosso M.N."/>
            <person name="Martin F."/>
        </authorList>
    </citation>
    <scope>NUCLEOTIDE SEQUENCE [LARGE SCALE GENOMIC DNA]</scope>
    <source>
        <strain evidence="6 7">CIRM-BRFM 2984</strain>
    </source>
</reference>
<dbReference type="GO" id="GO:0008270">
    <property type="term" value="F:zinc ion binding"/>
    <property type="evidence" value="ECO:0007669"/>
    <property type="project" value="UniProtKB-KW"/>
</dbReference>
<dbReference type="InterPro" id="IPR002893">
    <property type="entry name" value="Znf_MYND"/>
</dbReference>
<protein>
    <submittedName>
        <fullName evidence="6">Plasmid Orf3 domain-containing protein</fullName>
    </submittedName>
</protein>
<feature type="domain" description="MYND-type" evidence="5">
    <location>
        <begin position="20"/>
        <end position="60"/>
    </location>
</feature>
<dbReference type="PROSITE" id="PS50865">
    <property type="entry name" value="ZF_MYND_2"/>
    <property type="match status" value="1"/>
</dbReference>
<dbReference type="SUPFAM" id="SSF144232">
    <property type="entry name" value="HIT/MYND zinc finger-like"/>
    <property type="match status" value="1"/>
</dbReference>
<evidence type="ECO:0000313" key="7">
    <source>
        <dbReference type="Proteomes" id="UP001362999"/>
    </source>
</evidence>
<evidence type="ECO:0000256" key="1">
    <source>
        <dbReference type="ARBA" id="ARBA00022723"/>
    </source>
</evidence>
<dbReference type="EMBL" id="JAWWNJ010000269">
    <property type="protein sequence ID" value="KAK6966498.1"/>
    <property type="molecule type" value="Genomic_DNA"/>
</dbReference>
<proteinExistence type="predicted"/>
<evidence type="ECO:0000256" key="3">
    <source>
        <dbReference type="ARBA" id="ARBA00022833"/>
    </source>
</evidence>
<dbReference type="AlphaFoldDB" id="A0AAV9Z1I1"/>